<evidence type="ECO:0000313" key="6">
    <source>
        <dbReference type="EMBL" id="KAF2611376.1"/>
    </source>
</evidence>
<dbReference type="PROSITE" id="PS51649">
    <property type="entry name" value="NPH3"/>
    <property type="match status" value="1"/>
</dbReference>
<feature type="region of interest" description="Disordered" evidence="4">
    <location>
        <begin position="170"/>
        <end position="200"/>
    </location>
</feature>
<dbReference type="PANTHER" id="PTHR32370">
    <property type="entry name" value="OS12G0117600 PROTEIN"/>
    <property type="match status" value="1"/>
</dbReference>
<proteinExistence type="inferred from homology"/>
<evidence type="ECO:0000256" key="4">
    <source>
        <dbReference type="SAM" id="MobiDB-lite"/>
    </source>
</evidence>
<feature type="region of interest" description="Disordered" evidence="4">
    <location>
        <begin position="416"/>
        <end position="447"/>
    </location>
</feature>
<dbReference type="AlphaFoldDB" id="A0A8S9M1V1"/>
<sequence>MRFELLGASITHYAGKWLPGLIKEGSPDEMSVSHGSNSSGGSSGPDWRGGLHMVLSGKPNGQHQQDSAPYLAGNGISPKDQRMIVESLISIIPPQKDSVTCTFLLRLLRAANMLKVAPALITELEKRVGMQFEQATLQDLLIPSYSNKGETMYDVDLVQRLLEHFLVQEQTEGSSPSRMSPYADAGIPRANSISGNGSSNQNAKMRVARLVDSYLTEVARDRNLPLTKFQVLAEALPESARSCDDGLYRAIDSYLKAHPTLSEHERKRLCRVMDCQKLSMDACMHAAQNERLPLRVVVQVLFSEQVKISNALANTSLKESSTLGEAMGTTYQPMIPNRKTLIEATPQSFQASWAAAKKDINTLKFELETVKTKYVELQNEMEVMQRQFEKTGKVKNTSSSAWTSGWKKLSKLTKMSGHETQDMVGGEQAGVDHQPTRKPRRWRNSIS</sequence>
<organism evidence="6">
    <name type="scientific">Brassica cretica</name>
    <name type="common">Mustard</name>
    <dbReference type="NCBI Taxonomy" id="69181"/>
    <lineage>
        <taxon>Eukaryota</taxon>
        <taxon>Viridiplantae</taxon>
        <taxon>Streptophyta</taxon>
        <taxon>Embryophyta</taxon>
        <taxon>Tracheophyta</taxon>
        <taxon>Spermatophyta</taxon>
        <taxon>Magnoliopsida</taxon>
        <taxon>eudicotyledons</taxon>
        <taxon>Gunneridae</taxon>
        <taxon>Pentapetalae</taxon>
        <taxon>rosids</taxon>
        <taxon>malvids</taxon>
        <taxon>Brassicales</taxon>
        <taxon>Brassicaceae</taxon>
        <taxon>Brassiceae</taxon>
        <taxon>Brassica</taxon>
    </lineage>
</organism>
<feature type="compositionally biased region" description="Low complexity" evidence="4">
    <location>
        <begin position="191"/>
        <end position="200"/>
    </location>
</feature>
<dbReference type="InterPro" id="IPR027356">
    <property type="entry name" value="NPH3_dom"/>
</dbReference>
<keyword evidence="1" id="KW-0833">Ubl conjugation pathway</keyword>
<gene>
    <name evidence="6" type="ORF">F2Q70_00010881</name>
</gene>
<dbReference type="InterPro" id="IPR043454">
    <property type="entry name" value="NPH3/RPT2-like"/>
</dbReference>
<evidence type="ECO:0000259" key="5">
    <source>
        <dbReference type="PROSITE" id="PS51649"/>
    </source>
</evidence>
<comment type="similarity">
    <text evidence="2">Belongs to the NPH3 family.</text>
</comment>
<evidence type="ECO:0000256" key="3">
    <source>
        <dbReference type="SAM" id="Coils"/>
    </source>
</evidence>
<reference evidence="6" key="1">
    <citation type="submission" date="2019-12" db="EMBL/GenBank/DDBJ databases">
        <title>Genome sequencing and annotation of Brassica cretica.</title>
        <authorList>
            <person name="Studholme D.J."/>
            <person name="Sarris P.F."/>
        </authorList>
    </citation>
    <scope>NUCLEOTIDE SEQUENCE</scope>
    <source>
        <strain evidence="6">PFS-102/07</strain>
        <tissue evidence="6">Leaf</tissue>
    </source>
</reference>
<feature type="region of interest" description="Disordered" evidence="4">
    <location>
        <begin position="28"/>
        <end position="73"/>
    </location>
</feature>
<evidence type="ECO:0000256" key="1">
    <source>
        <dbReference type="ARBA" id="ARBA00022786"/>
    </source>
</evidence>
<protein>
    <recommendedName>
        <fullName evidence="5">NPH3 domain-containing protein</fullName>
    </recommendedName>
</protein>
<feature type="coiled-coil region" evidence="3">
    <location>
        <begin position="360"/>
        <end position="387"/>
    </location>
</feature>
<evidence type="ECO:0000256" key="2">
    <source>
        <dbReference type="PROSITE-ProRule" id="PRU00982"/>
    </source>
</evidence>
<accession>A0A8S9M1V1</accession>
<keyword evidence="3" id="KW-0175">Coiled coil</keyword>
<feature type="compositionally biased region" description="Basic residues" evidence="4">
    <location>
        <begin position="436"/>
        <end position="447"/>
    </location>
</feature>
<dbReference type="EMBL" id="QGKY02000089">
    <property type="protein sequence ID" value="KAF2611376.1"/>
    <property type="molecule type" value="Genomic_DNA"/>
</dbReference>
<dbReference type="Pfam" id="PF03000">
    <property type="entry name" value="NPH3"/>
    <property type="match status" value="1"/>
</dbReference>
<name>A0A8S9M1V1_BRACR</name>
<feature type="domain" description="NPH3" evidence="5">
    <location>
        <begin position="1"/>
        <end position="307"/>
    </location>
</feature>
<comment type="caution">
    <text evidence="6">The sequence shown here is derived from an EMBL/GenBank/DDBJ whole genome shotgun (WGS) entry which is preliminary data.</text>
</comment>